<sequence>MSVTIRNIKKDDNPIIAELIRKIFREFKIDKPGTVYTDPSTDALYELFQIKGAEYWLAEEDGKLLGGCGIYPTDGLPEGCVELVKFYLSADTRGKGLGRRLMEQSIESARNMGYKQVYLESFPELATAVGMYEKAGFRKLDGPMGNSGHYACTVWMILDL</sequence>
<evidence type="ECO:0000313" key="4">
    <source>
        <dbReference type="EMBL" id="MFN0256972.1"/>
    </source>
</evidence>
<accession>A0ABW9JAS2</accession>
<evidence type="ECO:0000256" key="1">
    <source>
        <dbReference type="ARBA" id="ARBA00022679"/>
    </source>
</evidence>
<dbReference type="InterPro" id="IPR000182">
    <property type="entry name" value="GNAT_dom"/>
</dbReference>
<dbReference type="InterPro" id="IPR016181">
    <property type="entry name" value="Acyl_CoA_acyltransferase"/>
</dbReference>
<evidence type="ECO:0000256" key="2">
    <source>
        <dbReference type="ARBA" id="ARBA00023315"/>
    </source>
</evidence>
<dbReference type="Proteomes" id="UP001517247">
    <property type="component" value="Unassembled WGS sequence"/>
</dbReference>
<dbReference type="EMBL" id="SSHJ02000008">
    <property type="protein sequence ID" value="MFN0256972.1"/>
    <property type="molecule type" value="Genomic_DNA"/>
</dbReference>
<comment type="caution">
    <text evidence="4">The sequence shown here is derived from an EMBL/GenBank/DDBJ whole genome shotgun (WGS) entry which is preliminary data.</text>
</comment>
<name>A0ABW9JAS2_9SPHI</name>
<dbReference type="PANTHER" id="PTHR43877">
    <property type="entry name" value="AMINOALKYLPHOSPHONATE N-ACETYLTRANSFERASE-RELATED-RELATED"/>
    <property type="match status" value="1"/>
</dbReference>
<dbReference type="RefSeq" id="WP_138724059.1">
    <property type="nucleotide sequence ID" value="NZ_SSHJ02000008.1"/>
</dbReference>
<keyword evidence="5" id="KW-1185">Reference proteome</keyword>
<organism evidence="4 5">
    <name type="scientific">Pedobacter ureilyticus</name>
    <dbReference type="NCBI Taxonomy" id="1393051"/>
    <lineage>
        <taxon>Bacteria</taxon>
        <taxon>Pseudomonadati</taxon>
        <taxon>Bacteroidota</taxon>
        <taxon>Sphingobacteriia</taxon>
        <taxon>Sphingobacteriales</taxon>
        <taxon>Sphingobacteriaceae</taxon>
        <taxon>Pedobacter</taxon>
    </lineage>
</organism>
<dbReference type="CDD" id="cd04301">
    <property type="entry name" value="NAT_SF"/>
    <property type="match status" value="1"/>
</dbReference>
<reference evidence="4 5" key="1">
    <citation type="submission" date="2024-12" db="EMBL/GenBank/DDBJ databases">
        <authorList>
            <person name="Hu S."/>
        </authorList>
    </citation>
    <scope>NUCLEOTIDE SEQUENCE [LARGE SCALE GENOMIC DNA]</scope>
    <source>
        <strain evidence="4 5">THG-T11</strain>
    </source>
</reference>
<dbReference type="GO" id="GO:0016746">
    <property type="term" value="F:acyltransferase activity"/>
    <property type="evidence" value="ECO:0007669"/>
    <property type="project" value="UniProtKB-KW"/>
</dbReference>
<feature type="domain" description="N-acetyltransferase" evidence="3">
    <location>
        <begin position="3"/>
        <end position="160"/>
    </location>
</feature>
<gene>
    <name evidence="4" type="ORF">E6A44_015390</name>
</gene>
<dbReference type="SUPFAM" id="SSF55729">
    <property type="entry name" value="Acyl-CoA N-acyltransferases (Nat)"/>
    <property type="match status" value="1"/>
</dbReference>
<dbReference type="Pfam" id="PF00583">
    <property type="entry name" value="Acetyltransf_1"/>
    <property type="match status" value="1"/>
</dbReference>
<dbReference type="InterPro" id="IPR050832">
    <property type="entry name" value="Bact_Acetyltransf"/>
</dbReference>
<evidence type="ECO:0000259" key="3">
    <source>
        <dbReference type="PROSITE" id="PS51186"/>
    </source>
</evidence>
<dbReference type="PROSITE" id="PS51186">
    <property type="entry name" value="GNAT"/>
    <property type="match status" value="1"/>
</dbReference>
<keyword evidence="2 4" id="KW-0012">Acyltransferase</keyword>
<protein>
    <submittedName>
        <fullName evidence="4">GNAT family N-acetyltransferase</fullName>
        <ecNumber evidence="4">2.3.-.-</ecNumber>
    </submittedName>
</protein>
<dbReference type="Gene3D" id="3.40.630.30">
    <property type="match status" value="1"/>
</dbReference>
<proteinExistence type="predicted"/>
<dbReference type="EC" id="2.3.-.-" evidence="4"/>
<keyword evidence="1 4" id="KW-0808">Transferase</keyword>
<evidence type="ECO:0000313" key="5">
    <source>
        <dbReference type="Proteomes" id="UP001517247"/>
    </source>
</evidence>